<dbReference type="Proteomes" id="UP000514713">
    <property type="component" value="Chromosome"/>
</dbReference>
<feature type="coiled-coil region" evidence="3">
    <location>
        <begin position="237"/>
        <end position="307"/>
    </location>
</feature>
<dbReference type="RefSeq" id="WP_181928350.1">
    <property type="nucleotide sequence ID" value="NZ_CP054698.1"/>
</dbReference>
<keyword evidence="4" id="KW-1133">Transmembrane helix</keyword>
<sequence length="435" mass="47229">MVQNWKLEDLKSPQNLLRSPTTLAIITSLLIGGVSVYTVLKFQATANEKQIAPVAVQPVVKTVTALGRLEPNGEVIKLSATSSTEGSLLQKLLVKEGDRVQAGQVIAIMDSRDRLQASLVEAQKQVQVAKSNLDQVKAGAKQGEIGAKQAAVSRLQVELEGNVKTQQATIDRLEADLQGQRESLQATVDRVAAEKRNAQVDVQRYEALYKAGAISSQQADQKRLSAETSTQQVIENQANKTRTVATLEQQIKEAKANRNQTLASLQQQINEAKATLNQTAEVRPTDIANAQAEVDSAQATVAKIKAQLNQAYVRAPDAGQILKINTRAGETVSNDGIVELGRTDQMYAVAEVYQSDINKVRSGQRVKVISDSLPGELQGTVDWMGMQVQRQNLVNSDPSSNIDARVVEVHVRLDEVSSVKAAKFTNLQVKAVIEL</sequence>
<keyword evidence="4" id="KW-0812">Transmembrane</keyword>
<accession>A0A7D7LEZ4</accession>
<dbReference type="EMBL" id="CP054698">
    <property type="protein sequence ID" value="QMS90568.1"/>
    <property type="molecule type" value="Genomic_DNA"/>
</dbReference>
<evidence type="ECO:0000256" key="3">
    <source>
        <dbReference type="SAM" id="Coils"/>
    </source>
</evidence>
<feature type="transmembrane region" description="Helical" evidence="4">
    <location>
        <begin position="21"/>
        <end position="40"/>
    </location>
</feature>
<reference evidence="6" key="1">
    <citation type="submission" date="2020-06" db="EMBL/GenBank/DDBJ databases">
        <title>Nostoc edaphicum CCNP1411 genome.</title>
        <authorList>
            <person name="Fidor A."/>
            <person name="Grabski M."/>
            <person name="Gawor J."/>
            <person name="Gromadka R."/>
            <person name="Wegrzyn G."/>
            <person name="Mazur-Marzec H."/>
        </authorList>
    </citation>
    <scope>NUCLEOTIDE SEQUENCE [LARGE SCALE GENOMIC DNA]</scope>
    <source>
        <strain evidence="6">CCNP1411</strain>
    </source>
</reference>
<dbReference type="PANTHER" id="PTHR32347">
    <property type="entry name" value="EFFLUX SYSTEM COMPONENT YKNX-RELATED"/>
    <property type="match status" value="1"/>
</dbReference>
<dbReference type="InterPro" id="IPR014315">
    <property type="entry name" value="ABC_heterocyst_DevB"/>
</dbReference>
<dbReference type="InterPro" id="IPR050465">
    <property type="entry name" value="UPF0194_transport"/>
</dbReference>
<gene>
    <name evidence="5" type="ORF">HUN01_24410</name>
</gene>
<dbReference type="NCBIfam" id="TIGR02971">
    <property type="entry name" value="heterocyst_DevB"/>
    <property type="match status" value="1"/>
</dbReference>
<keyword evidence="2 3" id="KW-0175">Coiled coil</keyword>
<dbReference type="GO" id="GO:0030313">
    <property type="term" value="C:cell envelope"/>
    <property type="evidence" value="ECO:0007669"/>
    <property type="project" value="UniProtKB-SubCell"/>
</dbReference>
<dbReference type="PANTHER" id="PTHR32347:SF27">
    <property type="entry name" value="RND EFFLUX PUMP MEMBRANE FUSION PROTEIN BARREL-SANDWICH DOMAIN-CONTAINING PROTEIN"/>
    <property type="match status" value="1"/>
</dbReference>
<keyword evidence="6" id="KW-1185">Reference proteome</keyword>
<dbReference type="PRINTS" id="PR01490">
    <property type="entry name" value="RTXTOXIND"/>
</dbReference>
<evidence type="ECO:0000313" key="6">
    <source>
        <dbReference type="Proteomes" id="UP000514713"/>
    </source>
</evidence>
<evidence type="ECO:0000313" key="5">
    <source>
        <dbReference type="EMBL" id="QMS90568.1"/>
    </source>
</evidence>
<dbReference type="SUPFAM" id="SSF111369">
    <property type="entry name" value="HlyD-like secretion proteins"/>
    <property type="match status" value="1"/>
</dbReference>
<dbReference type="AlphaFoldDB" id="A0A7D7LEZ4"/>
<keyword evidence="4" id="KW-0472">Membrane</keyword>
<organism evidence="5 6">
    <name type="scientific">Nostoc edaphicum CCNP1411</name>
    <dbReference type="NCBI Taxonomy" id="1472755"/>
    <lineage>
        <taxon>Bacteria</taxon>
        <taxon>Bacillati</taxon>
        <taxon>Cyanobacteriota</taxon>
        <taxon>Cyanophyceae</taxon>
        <taxon>Nostocales</taxon>
        <taxon>Nostocaceae</taxon>
        <taxon>Nostoc</taxon>
    </lineage>
</organism>
<dbReference type="Gene3D" id="2.40.30.170">
    <property type="match status" value="1"/>
</dbReference>
<comment type="subcellular location">
    <subcellularLocation>
        <location evidence="1">Cell envelope</location>
    </subcellularLocation>
</comment>
<protein>
    <submittedName>
        <fullName evidence="5">ABC exporter membrane fusion protein</fullName>
    </submittedName>
</protein>
<name>A0A7D7LEZ4_9NOSO</name>
<dbReference type="KEGG" id="ned:HUN01_24410"/>
<proteinExistence type="predicted"/>
<evidence type="ECO:0000256" key="2">
    <source>
        <dbReference type="ARBA" id="ARBA00023054"/>
    </source>
</evidence>
<evidence type="ECO:0000256" key="4">
    <source>
        <dbReference type="SAM" id="Phobius"/>
    </source>
</evidence>
<feature type="coiled-coil region" evidence="3">
    <location>
        <begin position="112"/>
        <end position="208"/>
    </location>
</feature>
<dbReference type="Gene3D" id="2.40.50.100">
    <property type="match status" value="1"/>
</dbReference>
<evidence type="ECO:0000256" key="1">
    <source>
        <dbReference type="ARBA" id="ARBA00004196"/>
    </source>
</evidence>